<evidence type="ECO:0000313" key="5">
    <source>
        <dbReference type="Proteomes" id="UP001295740"/>
    </source>
</evidence>
<dbReference type="PANTHER" id="PTHR23083:SF464">
    <property type="entry name" value="TETRATRICOPEPTIDE REPEAT DOMAIN 7, ISOFORM A"/>
    <property type="match status" value="1"/>
</dbReference>
<dbReference type="InterPro" id="IPR019734">
    <property type="entry name" value="TPR_rpt"/>
</dbReference>
<evidence type="ECO:0000256" key="1">
    <source>
        <dbReference type="ARBA" id="ARBA00002550"/>
    </source>
</evidence>
<dbReference type="EMBL" id="CAUWAG010000008">
    <property type="protein sequence ID" value="CAJ2506406.1"/>
    <property type="molecule type" value="Genomic_DNA"/>
</dbReference>
<proteinExistence type="inferred from homology"/>
<comment type="caution">
    <text evidence="4">The sequence shown here is derived from an EMBL/GenBank/DDBJ whole genome shotgun (WGS) entry which is preliminary data.</text>
</comment>
<comment type="similarity">
    <text evidence="2">Belongs to the YPP1 family.</text>
</comment>
<dbReference type="Proteomes" id="UP001295740">
    <property type="component" value="Unassembled WGS sequence"/>
</dbReference>
<organism evidence="4 5">
    <name type="scientific">Anthostomella pinea</name>
    <dbReference type="NCBI Taxonomy" id="933095"/>
    <lineage>
        <taxon>Eukaryota</taxon>
        <taxon>Fungi</taxon>
        <taxon>Dikarya</taxon>
        <taxon>Ascomycota</taxon>
        <taxon>Pezizomycotina</taxon>
        <taxon>Sordariomycetes</taxon>
        <taxon>Xylariomycetidae</taxon>
        <taxon>Xylariales</taxon>
        <taxon>Xylariaceae</taxon>
        <taxon>Anthostomella</taxon>
    </lineage>
</organism>
<feature type="compositionally biased region" description="Low complexity" evidence="3">
    <location>
        <begin position="822"/>
        <end position="831"/>
    </location>
</feature>
<dbReference type="PANTHER" id="PTHR23083">
    <property type="entry name" value="TETRATRICOPEPTIDE REPEAT PROTEIN, TPR"/>
    <property type="match status" value="1"/>
</dbReference>
<feature type="compositionally biased region" description="Low complexity" evidence="3">
    <location>
        <begin position="850"/>
        <end position="861"/>
    </location>
</feature>
<evidence type="ECO:0000256" key="2">
    <source>
        <dbReference type="ARBA" id="ARBA00038251"/>
    </source>
</evidence>
<dbReference type="Gene3D" id="1.25.40.10">
    <property type="entry name" value="Tetratricopeptide repeat domain"/>
    <property type="match status" value="2"/>
</dbReference>
<dbReference type="Pfam" id="PF13181">
    <property type="entry name" value="TPR_8"/>
    <property type="match status" value="1"/>
</dbReference>
<feature type="region of interest" description="Disordered" evidence="3">
    <location>
        <begin position="758"/>
        <end position="882"/>
    </location>
</feature>
<sequence>MSKPTKAELYLGRLEDARCEGNWDEVPELVRKVRKHTSDRECTFLTAAPFVRGSETDSFTIGLATTAETEFAIIKASQKQRPESKSATAVSPTDLDVAHLLPKLHDAFEGENAYDQDKFQAQVCAGWLHWTVGEYELAEARLPQNLENQLAQLEQSGDLSEWTRVCFLKAAYLKANCLSRSNKTVGALAVFESASVSLSHVWTGQQGRKQLQFWSELFLTEWCMLHAQALERGEKSLEDANSLSPFRSWAKYWEVSKAQGPPHLGGFGFRGAVPRRRVWNEYYAAISGILQQDLPYPTGNVSAVTNEASARNQLRMELKKVEAVYEGLLLSETSFPRAEEEREDVENFVSAVMSNWSILSGRDWHQNDLGPGGKEGLSRGVLDILYRAATKTFHSTAILRDLFTVHLSVAEFDLAFHALDSYMEIVKKGKARVDKTGHPEPSLDDDATVLETISQAITALCKYGFRDAAEKARDLGVELENMLQSLPTPLSNDTDGIPTLDEENGDGVILHPRIPARVYGLSWQAIGLSQAQWSRTTYDASERNEIQAKAIRSLRKSLSPENGNPTDVRTLFTLGLLLAEQRELNAAIDILKAALMSNKNSEVQVLGTGLYWRERSLIPLWHLLALLLSAEQDFVTAARACEGAFEQFEDPAVLFGAQNLEGTFRSEHLNEAEAQEGKSPADSLVDQMDDLEKEGIVEVKMTQLALLELLEGPEVAVNASHELLVLYMRLFGSMQPRAPVTAQKSALDVPKSSAGTFRTMRGSIFGHKSEKSSRFSRRGSVIGSEKPAPVSERSLTSQTAVSNSSTAPTIHVTKENGDTGDSRQSTRSASTRGRRSDSTRRGSLKKRDSSAQQQRRAVSSDGAPHETTVVDGEPFFTPMGDGSANERPDFFAWSSRNDISSQQSFSRGRGLLRFDSSVSSVMGSATGSDVPVLDSLSSPNPLPTIQFPEDQVKRQRHTILIKVWLMIASFYRRAKLYSDAKSAINEAKKLVDNLEIEIAKDSSGALTSRNPGWGGKKCVEELWGDVRTEMGVLAVAESTPYLARAYFEEALMHYPDHPSAIVGLSNILLDVNDEVLLPPPSIPSIQLPDGDPLVPECTSPTAKTYPDKPQRGGPTLPTSPLGLGGNGRDKSAAATRSRKLIPSHKPAGLPVTEELPAPHKAVSLPLVDRLAARDRAYGLLSGLTQLGTGWNFSDAWFALARAHEESGQPDKAKEALWRCVELEEAMGVRDWNSVGVNGYVL</sequence>
<feature type="compositionally biased region" description="Polar residues" evidence="3">
    <location>
        <begin position="793"/>
        <end position="808"/>
    </location>
</feature>
<dbReference type="AlphaFoldDB" id="A0AAI8YIS8"/>
<keyword evidence="5" id="KW-1185">Reference proteome</keyword>
<accession>A0AAI8YIS8</accession>
<evidence type="ECO:0000313" key="4">
    <source>
        <dbReference type="EMBL" id="CAJ2506406.1"/>
    </source>
</evidence>
<reference evidence="4" key="1">
    <citation type="submission" date="2023-10" db="EMBL/GenBank/DDBJ databases">
        <authorList>
            <person name="Hackl T."/>
        </authorList>
    </citation>
    <scope>NUCLEOTIDE SEQUENCE</scope>
</reference>
<dbReference type="InterPro" id="IPR051722">
    <property type="entry name" value="Endocytosis_PI4K-reg_protein"/>
</dbReference>
<dbReference type="SMART" id="SM00028">
    <property type="entry name" value="TPR"/>
    <property type="match status" value="5"/>
</dbReference>
<name>A0AAI8YIS8_9PEZI</name>
<feature type="compositionally biased region" description="Basic and acidic residues" evidence="3">
    <location>
        <begin position="812"/>
        <end position="821"/>
    </location>
</feature>
<feature type="region of interest" description="Disordered" evidence="3">
    <location>
        <begin position="1083"/>
        <end position="1152"/>
    </location>
</feature>
<dbReference type="InterPro" id="IPR011990">
    <property type="entry name" value="TPR-like_helical_dom_sf"/>
</dbReference>
<evidence type="ECO:0000256" key="3">
    <source>
        <dbReference type="SAM" id="MobiDB-lite"/>
    </source>
</evidence>
<protein>
    <submittedName>
        <fullName evidence="4">Uu.00g005360.m01.CDS01</fullName>
    </submittedName>
</protein>
<feature type="compositionally biased region" description="Basic and acidic residues" evidence="3">
    <location>
        <begin position="834"/>
        <end position="849"/>
    </location>
</feature>
<dbReference type="SUPFAM" id="SSF48452">
    <property type="entry name" value="TPR-like"/>
    <property type="match status" value="1"/>
</dbReference>
<gene>
    <name evidence="4" type="ORF">KHLLAP_LOCUS6874</name>
</gene>
<comment type="function">
    <text evidence="1">Involved in endocytosis.</text>
</comment>